<reference evidence="2 3" key="1">
    <citation type="journal article" date="2015" name="Genome Biol. Evol.">
        <title>The Dynamics of Genetic Interactions between Vibrio metoecus and Vibrio cholerae, Two Close Relatives Co-Occurring in the Environment.</title>
        <authorList>
            <person name="Orata F.D."/>
            <person name="Kirchberger P.C."/>
            <person name="Meheust R."/>
            <person name="Barlow E.J."/>
            <person name="Tarr C.L."/>
            <person name="Boucher Y."/>
        </authorList>
    </citation>
    <scope>NUCLEOTIDE SEQUENCE [LARGE SCALE GENOMIC DNA]</scope>
    <source>
        <strain evidence="2 3">08-2459</strain>
    </source>
</reference>
<dbReference type="InterPro" id="IPR019959">
    <property type="entry name" value="T1SS-143_rpt-cont_dom"/>
</dbReference>
<dbReference type="NCBIfam" id="TIGR01965">
    <property type="entry name" value="VCBS_repeat"/>
    <property type="match status" value="1"/>
</dbReference>
<dbReference type="InterPro" id="IPR010221">
    <property type="entry name" value="VCBS_dom"/>
</dbReference>
<comment type="caution">
    <text evidence="2">The sequence shown here is derived from an EMBL/GenBank/DDBJ whole genome shotgun (WGS) entry which is preliminary data.</text>
</comment>
<proteinExistence type="predicted"/>
<name>A0A0Q0JKY5_VIBMT</name>
<dbReference type="EMBL" id="LCUF01000069">
    <property type="protein sequence ID" value="KQA21312.1"/>
    <property type="molecule type" value="Genomic_DNA"/>
</dbReference>
<feature type="region of interest" description="Disordered" evidence="1">
    <location>
        <begin position="1"/>
        <end position="23"/>
    </location>
</feature>
<protein>
    <recommendedName>
        <fullName evidence="4">RTX toxin</fullName>
    </recommendedName>
</protein>
<feature type="compositionally biased region" description="Basic and acidic residues" evidence="1">
    <location>
        <begin position="7"/>
        <end position="23"/>
    </location>
</feature>
<organism evidence="2 3">
    <name type="scientific">Vibrio metoecus</name>
    <dbReference type="NCBI Taxonomy" id="1481663"/>
    <lineage>
        <taxon>Bacteria</taxon>
        <taxon>Pseudomonadati</taxon>
        <taxon>Pseudomonadota</taxon>
        <taxon>Gammaproteobacteria</taxon>
        <taxon>Vibrionales</taxon>
        <taxon>Vibrionaceae</taxon>
        <taxon>Vibrio</taxon>
    </lineage>
</organism>
<sequence>MNVQDLNVHENDLPQGSDTDKEPVTVNGQFQLVQGADTVSSFVLDGSVNPVQGLTSNGVAVTLSAPIDDGHGNLTYIATAGSTPVFSLTLNSDGTYSFTLSAPVDHALNSDSLTLNFKVIATDFDGDTASIVLPVKINDDRPHFVNVQDLNVHENDLPQGS</sequence>
<accession>A0A0Q0JKY5</accession>
<feature type="non-terminal residue" evidence="2">
    <location>
        <position position="161"/>
    </location>
</feature>
<evidence type="ECO:0000313" key="2">
    <source>
        <dbReference type="EMBL" id="KQA21312.1"/>
    </source>
</evidence>
<dbReference type="Proteomes" id="UP000053724">
    <property type="component" value="Unassembled WGS sequence"/>
</dbReference>
<dbReference type="NCBIfam" id="TIGR03660">
    <property type="entry name" value="T1SS_rpt_143"/>
    <property type="match status" value="1"/>
</dbReference>
<evidence type="ECO:0000313" key="3">
    <source>
        <dbReference type="Proteomes" id="UP000053724"/>
    </source>
</evidence>
<evidence type="ECO:0008006" key="4">
    <source>
        <dbReference type="Google" id="ProtNLM"/>
    </source>
</evidence>
<evidence type="ECO:0000256" key="1">
    <source>
        <dbReference type="SAM" id="MobiDB-lite"/>
    </source>
</evidence>
<dbReference type="AlphaFoldDB" id="A0A0Q0JKY5"/>
<gene>
    <name evidence="2" type="ORF">AAY55_17635</name>
</gene>